<comment type="subcellular location">
    <subcellularLocation>
        <location evidence="1">Cell membrane</location>
        <topology evidence="1">Multi-pass membrane protein</topology>
    </subcellularLocation>
</comment>
<accession>A0A1V4HQX5</accession>
<comment type="similarity">
    <text evidence="2">Belongs to the chromate ion transporter (CHR) (TC 2.A.51) family.</text>
</comment>
<protein>
    <recommendedName>
        <fullName evidence="10">Chromate transporter</fullName>
    </recommendedName>
</protein>
<evidence type="ECO:0000256" key="1">
    <source>
        <dbReference type="ARBA" id="ARBA00004651"/>
    </source>
</evidence>
<gene>
    <name evidence="8" type="ORF">BC351_15930</name>
</gene>
<evidence type="ECO:0000256" key="2">
    <source>
        <dbReference type="ARBA" id="ARBA00005262"/>
    </source>
</evidence>
<feature type="transmembrane region" description="Helical" evidence="7">
    <location>
        <begin position="113"/>
        <end position="133"/>
    </location>
</feature>
<proteinExistence type="inferred from homology"/>
<dbReference type="Proteomes" id="UP000190626">
    <property type="component" value="Unassembled WGS sequence"/>
</dbReference>
<feature type="transmembrane region" description="Helical" evidence="7">
    <location>
        <begin position="83"/>
        <end position="107"/>
    </location>
</feature>
<sequence length="214" mass="23090">MPIKHLHQLARIFWTFLRISPLTFGGGYAMLPAIQREVVVTNQWMTEDEMAELMAVSGAAPGGVGVNVSALVGYHLAGIRGAVTAVIGITLPTFFIVLLLSIVYAFLQSYPKMQAVMEGIHAAVVGLIAAAAYRMAKSSIIDKITLFAAASTVAILLFIPVSPVVMILFGLILGLMAVFLKQRWGMKDPLAPRERPSARSTSLVAHEYFFADGI</sequence>
<dbReference type="Pfam" id="PF02417">
    <property type="entry name" value="Chromate_transp"/>
    <property type="match status" value="1"/>
</dbReference>
<dbReference type="STRING" id="1469647.BC351_15930"/>
<dbReference type="GO" id="GO:0015109">
    <property type="term" value="F:chromate transmembrane transporter activity"/>
    <property type="evidence" value="ECO:0007669"/>
    <property type="project" value="InterPro"/>
</dbReference>
<evidence type="ECO:0000256" key="6">
    <source>
        <dbReference type="ARBA" id="ARBA00023136"/>
    </source>
</evidence>
<feature type="transmembrane region" description="Helical" evidence="7">
    <location>
        <begin position="54"/>
        <end position="76"/>
    </location>
</feature>
<name>A0A1V4HQX5_9BACL</name>
<comment type="caution">
    <text evidence="8">The sequence shown here is derived from an EMBL/GenBank/DDBJ whole genome shotgun (WGS) entry which is preliminary data.</text>
</comment>
<evidence type="ECO:0000256" key="5">
    <source>
        <dbReference type="ARBA" id="ARBA00022989"/>
    </source>
</evidence>
<evidence type="ECO:0000256" key="7">
    <source>
        <dbReference type="SAM" id="Phobius"/>
    </source>
</evidence>
<dbReference type="InterPro" id="IPR052518">
    <property type="entry name" value="CHR_Transporter"/>
</dbReference>
<evidence type="ECO:0008006" key="10">
    <source>
        <dbReference type="Google" id="ProtNLM"/>
    </source>
</evidence>
<dbReference type="GO" id="GO:0005886">
    <property type="term" value="C:plasma membrane"/>
    <property type="evidence" value="ECO:0007669"/>
    <property type="project" value="UniProtKB-SubCell"/>
</dbReference>
<keyword evidence="4 7" id="KW-0812">Transmembrane</keyword>
<evidence type="ECO:0000256" key="4">
    <source>
        <dbReference type="ARBA" id="ARBA00022692"/>
    </source>
</evidence>
<organism evidence="8 9">
    <name type="scientific">Paenibacillus ferrarius</name>
    <dbReference type="NCBI Taxonomy" id="1469647"/>
    <lineage>
        <taxon>Bacteria</taxon>
        <taxon>Bacillati</taxon>
        <taxon>Bacillota</taxon>
        <taxon>Bacilli</taxon>
        <taxon>Bacillales</taxon>
        <taxon>Paenibacillaceae</taxon>
        <taxon>Paenibacillus</taxon>
    </lineage>
</organism>
<dbReference type="EMBL" id="MBTG01000003">
    <property type="protein sequence ID" value="OPH60693.1"/>
    <property type="molecule type" value="Genomic_DNA"/>
</dbReference>
<keyword evidence="3" id="KW-1003">Cell membrane</keyword>
<feature type="transmembrane region" description="Helical" evidence="7">
    <location>
        <begin position="140"/>
        <end position="158"/>
    </location>
</feature>
<dbReference type="PANTHER" id="PTHR43663:SF1">
    <property type="entry name" value="CHROMATE TRANSPORTER"/>
    <property type="match status" value="1"/>
</dbReference>
<reference evidence="9" key="1">
    <citation type="submission" date="2016-07" db="EMBL/GenBank/DDBJ databases">
        <authorList>
            <person name="Florea S."/>
            <person name="Webb J.S."/>
            <person name="Jaromczyk J."/>
            <person name="Schardl C.L."/>
        </authorList>
    </citation>
    <scope>NUCLEOTIDE SEQUENCE [LARGE SCALE GENOMIC DNA]</scope>
    <source>
        <strain evidence="9">CY1</strain>
    </source>
</reference>
<evidence type="ECO:0000313" key="9">
    <source>
        <dbReference type="Proteomes" id="UP000190626"/>
    </source>
</evidence>
<dbReference type="InterPro" id="IPR003370">
    <property type="entry name" value="Chromate_transpt"/>
</dbReference>
<keyword evidence="9" id="KW-1185">Reference proteome</keyword>
<feature type="transmembrane region" description="Helical" evidence="7">
    <location>
        <begin position="12"/>
        <end position="34"/>
    </location>
</feature>
<keyword evidence="6 7" id="KW-0472">Membrane</keyword>
<dbReference type="OrthoDB" id="9027281at2"/>
<dbReference type="PANTHER" id="PTHR43663">
    <property type="entry name" value="CHROMATE TRANSPORT PROTEIN-RELATED"/>
    <property type="match status" value="1"/>
</dbReference>
<keyword evidence="5 7" id="KW-1133">Transmembrane helix</keyword>
<dbReference type="AlphaFoldDB" id="A0A1V4HQX5"/>
<evidence type="ECO:0000256" key="3">
    <source>
        <dbReference type="ARBA" id="ARBA00022475"/>
    </source>
</evidence>
<dbReference type="RefSeq" id="WP_079409443.1">
    <property type="nucleotide sequence ID" value="NZ_MBTG01000003.1"/>
</dbReference>
<evidence type="ECO:0000313" key="8">
    <source>
        <dbReference type="EMBL" id="OPH60693.1"/>
    </source>
</evidence>